<dbReference type="EMBL" id="LR798394">
    <property type="protein sequence ID" value="CAB5228552.1"/>
    <property type="molecule type" value="Genomic_DNA"/>
</dbReference>
<sequence>MCDDHGLDDVTPIGVNISSDAINGMWMGDRIANIKGYDLTNRHDILSWLESVTQVHDQFVSEFMGGSFDDLQPLELPTNPLQRWKIIRDSVVNVVKQFHNVTSVLQVLDKLDVDLNDYMVAFSTNKFYMYVSRETFLEFETDMLQERPNYMKIVRKYGLNRNMVKSFRELYEPIVIRTYGRGNNMGLVKKEFHEMIMAGTISNKEIVRIINEKYGTSYVPDTVRWHKRQMKKKDV</sequence>
<evidence type="ECO:0000313" key="1">
    <source>
        <dbReference type="EMBL" id="CAB4136202.1"/>
    </source>
</evidence>
<evidence type="ECO:0000313" key="2">
    <source>
        <dbReference type="EMBL" id="CAB5228552.1"/>
    </source>
</evidence>
<accession>A0A6J7XFC1</accession>
<dbReference type="EMBL" id="LR796315">
    <property type="protein sequence ID" value="CAB4136202.1"/>
    <property type="molecule type" value="Genomic_DNA"/>
</dbReference>
<protein>
    <submittedName>
        <fullName evidence="2">Uncharacterized protein</fullName>
    </submittedName>
</protein>
<organism evidence="2">
    <name type="scientific">uncultured Caudovirales phage</name>
    <dbReference type="NCBI Taxonomy" id="2100421"/>
    <lineage>
        <taxon>Viruses</taxon>
        <taxon>Duplodnaviria</taxon>
        <taxon>Heunggongvirae</taxon>
        <taxon>Uroviricota</taxon>
        <taxon>Caudoviricetes</taxon>
        <taxon>Peduoviridae</taxon>
        <taxon>Maltschvirus</taxon>
        <taxon>Maltschvirus maltsch</taxon>
    </lineage>
</organism>
<name>A0A6J7XFC1_9CAUD</name>
<gene>
    <name evidence="2" type="ORF">UFOVP1549_38</name>
    <name evidence="1" type="ORF">UFOVP303_56</name>
</gene>
<reference evidence="2" key="1">
    <citation type="submission" date="2020-05" db="EMBL/GenBank/DDBJ databases">
        <authorList>
            <person name="Chiriac C."/>
            <person name="Salcher M."/>
            <person name="Ghai R."/>
            <person name="Kavagutti S V."/>
        </authorList>
    </citation>
    <scope>NUCLEOTIDE SEQUENCE</scope>
</reference>
<proteinExistence type="predicted"/>